<organism evidence="1 2">
    <name type="scientific">Prorocentrum cordatum</name>
    <dbReference type="NCBI Taxonomy" id="2364126"/>
    <lineage>
        <taxon>Eukaryota</taxon>
        <taxon>Sar</taxon>
        <taxon>Alveolata</taxon>
        <taxon>Dinophyceae</taxon>
        <taxon>Prorocentrales</taxon>
        <taxon>Prorocentraceae</taxon>
        <taxon>Prorocentrum</taxon>
    </lineage>
</organism>
<evidence type="ECO:0000313" key="2">
    <source>
        <dbReference type="Proteomes" id="UP001189429"/>
    </source>
</evidence>
<protein>
    <submittedName>
        <fullName evidence="1">Uncharacterized protein</fullName>
    </submittedName>
</protein>
<dbReference type="EMBL" id="CAUYUJ010003414">
    <property type="protein sequence ID" value="CAK0805239.1"/>
    <property type="molecule type" value="Genomic_DNA"/>
</dbReference>
<reference evidence="1" key="1">
    <citation type="submission" date="2023-10" db="EMBL/GenBank/DDBJ databases">
        <authorList>
            <person name="Chen Y."/>
            <person name="Shah S."/>
            <person name="Dougan E. K."/>
            <person name="Thang M."/>
            <person name="Chan C."/>
        </authorList>
    </citation>
    <scope>NUCLEOTIDE SEQUENCE [LARGE SCALE GENOMIC DNA]</scope>
</reference>
<gene>
    <name evidence="1" type="ORF">PCOR1329_LOCUS11817</name>
</gene>
<sequence>PCLGPGRGRRAPRAHRAAVGLGLSRASRGGPMAAGEGVQQRLARLDSVLRQVPYQYEQKDRLRNDVASLLRSSDGLQPAAQQFTGGGKSATLFYLTASCR</sequence>
<comment type="caution">
    <text evidence="1">The sequence shown here is derived from an EMBL/GenBank/DDBJ whole genome shotgun (WGS) entry which is preliminary data.</text>
</comment>
<accession>A0ABN9QHL0</accession>
<proteinExistence type="predicted"/>
<keyword evidence="2" id="KW-1185">Reference proteome</keyword>
<name>A0ABN9QHL0_9DINO</name>
<feature type="non-terminal residue" evidence="1">
    <location>
        <position position="1"/>
    </location>
</feature>
<evidence type="ECO:0000313" key="1">
    <source>
        <dbReference type="EMBL" id="CAK0805239.1"/>
    </source>
</evidence>
<dbReference type="Proteomes" id="UP001189429">
    <property type="component" value="Unassembled WGS sequence"/>
</dbReference>